<proteinExistence type="predicted"/>
<dbReference type="InterPro" id="IPR028098">
    <property type="entry name" value="Glyco_trans_4-like_N"/>
</dbReference>
<dbReference type="OrthoDB" id="3268555at2"/>
<gene>
    <name evidence="5" type="ORF">SAMN05421507_102333</name>
</gene>
<dbReference type="STRING" id="641025.SAMN05421507_102333"/>
<dbReference type="PANTHER" id="PTHR12526:SF635">
    <property type="entry name" value="GLYCOSYL TRANSFERASE GROUP 1"/>
    <property type="match status" value="1"/>
</dbReference>
<dbReference type="SUPFAM" id="SSF53756">
    <property type="entry name" value="UDP-Glycosyltransferase/glycogen phosphorylase"/>
    <property type="match status" value="1"/>
</dbReference>
<keyword evidence="2 5" id="KW-0808">Transferase</keyword>
<dbReference type="PANTHER" id="PTHR12526">
    <property type="entry name" value="GLYCOSYLTRANSFERASE"/>
    <property type="match status" value="1"/>
</dbReference>
<evidence type="ECO:0000259" key="4">
    <source>
        <dbReference type="Pfam" id="PF13439"/>
    </source>
</evidence>
<dbReference type="Proteomes" id="UP000199691">
    <property type="component" value="Unassembled WGS sequence"/>
</dbReference>
<accession>A0A1H0J1R5</accession>
<feature type="compositionally biased region" description="Low complexity" evidence="3">
    <location>
        <begin position="347"/>
        <end position="356"/>
    </location>
</feature>
<dbReference type="GO" id="GO:0016757">
    <property type="term" value="F:glycosyltransferase activity"/>
    <property type="evidence" value="ECO:0007669"/>
    <property type="project" value="UniProtKB-KW"/>
</dbReference>
<feature type="region of interest" description="Disordered" evidence="3">
    <location>
        <begin position="340"/>
        <end position="365"/>
    </location>
</feature>
<reference evidence="6" key="1">
    <citation type="submission" date="2016-10" db="EMBL/GenBank/DDBJ databases">
        <authorList>
            <person name="Varghese N."/>
            <person name="Submissions S."/>
        </authorList>
    </citation>
    <scope>NUCLEOTIDE SEQUENCE [LARGE SCALE GENOMIC DNA]</scope>
    <source>
        <strain evidence="6">CGMCC 4.6609</strain>
    </source>
</reference>
<evidence type="ECO:0000313" key="5">
    <source>
        <dbReference type="EMBL" id="SDO37645.1"/>
    </source>
</evidence>
<sequence length="365" mass="38478">MKISMVLAAGNPHVADLSAALIAAGHEVTVHSSDVLETTSADGREPHLGDYVDALRAEWDSAPPDLVHAHHWRPGLAAVLAAQRAGLPVVQSLHGCGRRTDVERLLGRESALVLASCEQEMLDLAAAGVPRSRISVVARGVDVDLFKPHGPAFARSGLRRVVTVVDPSSDSGVGGLVAVLPRLKDAELVVAGPMPPAAADALRGRARRLGVEERVRLLGPVTRADMPALLRSADLVACVPDRASWDVWPLEAMACGVPVVATDVGGLTDAVTDGVTGLLVPVGDLKQLIRKLRLLLDDDTLRTSLSIAAVDRVDARHTWPDVARGVDRLYRLLLDPPQPVRPRSARRSAGGAPAVASQADESCTT</sequence>
<name>A0A1H0J1R5_9PSEU</name>
<protein>
    <submittedName>
        <fullName evidence="5">Glycosyltransferase involved in cell wall bisynthesis</fullName>
    </submittedName>
</protein>
<feature type="domain" description="Glycosyltransferase subfamily 4-like N-terminal" evidence="4">
    <location>
        <begin position="13"/>
        <end position="144"/>
    </location>
</feature>
<evidence type="ECO:0000256" key="3">
    <source>
        <dbReference type="SAM" id="MobiDB-lite"/>
    </source>
</evidence>
<organism evidence="5 6">
    <name type="scientific">Lentzea jiangxiensis</name>
    <dbReference type="NCBI Taxonomy" id="641025"/>
    <lineage>
        <taxon>Bacteria</taxon>
        <taxon>Bacillati</taxon>
        <taxon>Actinomycetota</taxon>
        <taxon>Actinomycetes</taxon>
        <taxon>Pseudonocardiales</taxon>
        <taxon>Pseudonocardiaceae</taxon>
        <taxon>Lentzea</taxon>
    </lineage>
</organism>
<dbReference type="RefSeq" id="WP_090096349.1">
    <property type="nucleotide sequence ID" value="NZ_FNIX01000002.1"/>
</dbReference>
<dbReference type="Pfam" id="PF13692">
    <property type="entry name" value="Glyco_trans_1_4"/>
    <property type="match status" value="1"/>
</dbReference>
<keyword evidence="6" id="KW-1185">Reference proteome</keyword>
<dbReference type="Gene3D" id="3.40.50.2000">
    <property type="entry name" value="Glycogen Phosphorylase B"/>
    <property type="match status" value="2"/>
</dbReference>
<evidence type="ECO:0000256" key="2">
    <source>
        <dbReference type="ARBA" id="ARBA00022679"/>
    </source>
</evidence>
<evidence type="ECO:0000313" key="6">
    <source>
        <dbReference type="Proteomes" id="UP000199691"/>
    </source>
</evidence>
<evidence type="ECO:0000256" key="1">
    <source>
        <dbReference type="ARBA" id="ARBA00022676"/>
    </source>
</evidence>
<dbReference type="EMBL" id="FNIX01000002">
    <property type="protein sequence ID" value="SDO37645.1"/>
    <property type="molecule type" value="Genomic_DNA"/>
</dbReference>
<keyword evidence="1" id="KW-0328">Glycosyltransferase</keyword>
<dbReference type="AlphaFoldDB" id="A0A1H0J1R5"/>
<dbReference type="Pfam" id="PF13439">
    <property type="entry name" value="Glyco_transf_4"/>
    <property type="match status" value="1"/>
</dbReference>